<gene>
    <name evidence="8" type="ORF">GCM10010123_38010</name>
</gene>
<evidence type="ECO:0000256" key="5">
    <source>
        <dbReference type="ARBA" id="ARBA00033748"/>
    </source>
</evidence>
<evidence type="ECO:0000313" key="8">
    <source>
        <dbReference type="EMBL" id="GGK04462.1"/>
    </source>
</evidence>
<dbReference type="Gene3D" id="3.20.20.30">
    <property type="entry name" value="Luciferase-like domain"/>
    <property type="match status" value="1"/>
</dbReference>
<keyword evidence="3" id="KW-0560">Oxidoreductase</keyword>
<dbReference type="PANTHER" id="PTHR30011:SF16">
    <property type="entry name" value="C2H2 FINGER DOMAIN TRANSCRIPTION FACTOR (EUROFUNG)-RELATED"/>
    <property type="match status" value="1"/>
</dbReference>
<feature type="binding site" evidence="6">
    <location>
        <position position="156"/>
    </location>
    <ligand>
        <name>FMN</name>
        <dbReference type="ChEBI" id="CHEBI:58210"/>
    </ligand>
</feature>
<comment type="similarity">
    <text evidence="5">Belongs to the NtaA/SnaA/DszA monooxygenase family.</text>
</comment>
<feature type="binding site" evidence="6">
    <location>
        <position position="60"/>
    </location>
    <ligand>
        <name>FMN</name>
        <dbReference type="ChEBI" id="CHEBI:58210"/>
    </ligand>
</feature>
<dbReference type="PANTHER" id="PTHR30011">
    <property type="entry name" value="ALKANESULFONATE MONOOXYGENASE-RELATED"/>
    <property type="match status" value="1"/>
</dbReference>
<dbReference type="GO" id="GO:0004497">
    <property type="term" value="F:monooxygenase activity"/>
    <property type="evidence" value="ECO:0007669"/>
    <property type="project" value="UniProtKB-KW"/>
</dbReference>
<keyword evidence="4" id="KW-0503">Monooxygenase</keyword>
<organism evidence="8 9">
    <name type="scientific">Pilimelia anulata</name>
    <dbReference type="NCBI Taxonomy" id="53371"/>
    <lineage>
        <taxon>Bacteria</taxon>
        <taxon>Bacillati</taxon>
        <taxon>Actinomycetota</taxon>
        <taxon>Actinomycetes</taxon>
        <taxon>Micromonosporales</taxon>
        <taxon>Micromonosporaceae</taxon>
        <taxon>Pilimelia</taxon>
    </lineage>
</organism>
<keyword evidence="1 6" id="KW-0285">Flavoprotein</keyword>
<name>A0A8J3BHQ6_9ACTN</name>
<keyword evidence="2 6" id="KW-0288">FMN</keyword>
<dbReference type="Proteomes" id="UP000649739">
    <property type="component" value="Unassembled WGS sequence"/>
</dbReference>
<evidence type="ECO:0000259" key="7">
    <source>
        <dbReference type="Pfam" id="PF00296"/>
    </source>
</evidence>
<comment type="caution">
    <text evidence="8">The sequence shown here is derived from an EMBL/GenBank/DDBJ whole genome shotgun (WGS) entry which is preliminary data.</text>
</comment>
<dbReference type="InterPro" id="IPR016215">
    <property type="entry name" value="NTA_MOA"/>
</dbReference>
<dbReference type="InterPro" id="IPR036661">
    <property type="entry name" value="Luciferase-like_sf"/>
</dbReference>
<evidence type="ECO:0000256" key="4">
    <source>
        <dbReference type="ARBA" id="ARBA00023033"/>
    </source>
</evidence>
<reference evidence="8" key="1">
    <citation type="journal article" date="2014" name="Int. J. Syst. Evol. Microbiol.">
        <title>Complete genome sequence of Corynebacterium casei LMG S-19264T (=DSM 44701T), isolated from a smear-ripened cheese.</title>
        <authorList>
            <consortium name="US DOE Joint Genome Institute (JGI-PGF)"/>
            <person name="Walter F."/>
            <person name="Albersmeier A."/>
            <person name="Kalinowski J."/>
            <person name="Ruckert C."/>
        </authorList>
    </citation>
    <scope>NUCLEOTIDE SEQUENCE</scope>
    <source>
        <strain evidence="8">JCM 3090</strain>
    </source>
</reference>
<dbReference type="InterPro" id="IPR051260">
    <property type="entry name" value="Diverse_substr_monoxygenases"/>
</dbReference>
<dbReference type="AlphaFoldDB" id="A0A8J3BHQ6"/>
<dbReference type="NCBIfam" id="TIGR03860">
    <property type="entry name" value="FMN_nitrolo"/>
    <property type="match status" value="1"/>
</dbReference>
<accession>A0A8J3BHQ6</accession>
<dbReference type="GO" id="GO:0016705">
    <property type="term" value="F:oxidoreductase activity, acting on paired donors, with incorporation or reduction of molecular oxygen"/>
    <property type="evidence" value="ECO:0007669"/>
    <property type="project" value="InterPro"/>
</dbReference>
<protein>
    <submittedName>
        <fullName evidence="8">N5,N10-methylene tetrahydromethanopterin reductase</fullName>
    </submittedName>
</protein>
<dbReference type="PIRSF" id="PIRSF000337">
    <property type="entry name" value="NTA_MOA"/>
    <property type="match status" value="1"/>
</dbReference>
<evidence type="ECO:0000256" key="2">
    <source>
        <dbReference type="ARBA" id="ARBA00022643"/>
    </source>
</evidence>
<proteinExistence type="inferred from homology"/>
<feature type="binding site" evidence="6">
    <location>
        <position position="106"/>
    </location>
    <ligand>
        <name>FMN</name>
        <dbReference type="ChEBI" id="CHEBI:58210"/>
    </ligand>
</feature>
<feature type="domain" description="Luciferase-like" evidence="7">
    <location>
        <begin position="34"/>
        <end position="390"/>
    </location>
</feature>
<dbReference type="Pfam" id="PF00296">
    <property type="entry name" value="Bac_luciferase"/>
    <property type="match status" value="1"/>
</dbReference>
<keyword evidence="9" id="KW-1185">Reference proteome</keyword>
<dbReference type="InterPro" id="IPR011251">
    <property type="entry name" value="Luciferase-like_dom"/>
</dbReference>
<evidence type="ECO:0000256" key="6">
    <source>
        <dbReference type="PIRSR" id="PIRSR000337-1"/>
    </source>
</evidence>
<dbReference type="RefSeq" id="WP_229784250.1">
    <property type="nucleotide sequence ID" value="NZ_BMQB01000009.1"/>
</dbReference>
<dbReference type="EMBL" id="BMQB01000009">
    <property type="protein sequence ID" value="GGK04462.1"/>
    <property type="molecule type" value="Genomic_DNA"/>
</dbReference>
<reference evidence="8" key="2">
    <citation type="submission" date="2020-09" db="EMBL/GenBank/DDBJ databases">
        <authorList>
            <person name="Sun Q."/>
            <person name="Ohkuma M."/>
        </authorList>
    </citation>
    <scope>NUCLEOTIDE SEQUENCE</scope>
    <source>
        <strain evidence="8">JCM 3090</strain>
    </source>
</reference>
<evidence type="ECO:0000256" key="3">
    <source>
        <dbReference type="ARBA" id="ARBA00023002"/>
    </source>
</evidence>
<feature type="binding site" evidence="6">
    <location>
        <position position="232"/>
    </location>
    <ligand>
        <name>FMN</name>
        <dbReference type="ChEBI" id="CHEBI:58210"/>
    </ligand>
</feature>
<sequence length="474" mass="52459">MSGRKRLILNLFEMNCVSHITHGLWRLPDNNRERFNDIEYWTELARLLEDGGFDAVFLADVLGTYDVFRGSAATAVREGLQIPNNDPASVVPAMAAVTKHLGFGITFSTTYEPPFSWARRLSTLDHLTKGRVGWNIVTSYLPNAARNFGHDGEVDHDLRFEIADEYLDVLYKLWEGSWDEDAIVADRAGNVFADPARIRPIHHEGRWYKVEGPHLPSPSRQRTPVLFTATASAAGTAFAGRHAEVVFTGGPTTEFLRTTIDNIRAAAVAAGRRADDVRFVTIAGVIVAPTEAEAKAKLARYQELASADGYLAHTSLPWDPTAFPPGTKVKDAATEDGGRVGRWRVVDPEQTVGEFAAGFGDLGRQPLLAVGDPEQVADEIERWLDEVGIDGINLLQYHSHDTARDFIELVVPVLRERGRLRRGYDAHETLRDRIFGAGDRLPERHVGARYRGGAHLPVRGIAEQPSTTIDKEAQ</sequence>
<evidence type="ECO:0000313" key="9">
    <source>
        <dbReference type="Proteomes" id="UP000649739"/>
    </source>
</evidence>
<dbReference type="SUPFAM" id="SSF51679">
    <property type="entry name" value="Bacterial luciferase-like"/>
    <property type="match status" value="1"/>
</dbReference>
<evidence type="ECO:0000256" key="1">
    <source>
        <dbReference type="ARBA" id="ARBA00022630"/>
    </source>
</evidence>